<gene>
    <name evidence="2" type="ORF">HMPREF0061_0728</name>
</gene>
<reference evidence="2 3" key="1">
    <citation type="submission" date="2010-04" db="EMBL/GenBank/DDBJ databases">
        <authorList>
            <person name="Muzny D."/>
            <person name="Qin X."/>
            <person name="Deng J."/>
            <person name="Jiang H."/>
            <person name="Liu Y."/>
            <person name="Qu J."/>
            <person name="Song X.-Z."/>
            <person name="Zhang L."/>
            <person name="Thornton R."/>
            <person name="Coyle M."/>
            <person name="Francisco L."/>
            <person name="Jackson L."/>
            <person name="Javaid M."/>
            <person name="Korchina V."/>
            <person name="Kovar C."/>
            <person name="Mata R."/>
            <person name="Mathew T."/>
            <person name="Ngo R."/>
            <person name="Nguyen L."/>
            <person name="Nguyen N."/>
            <person name="Okwuonu G."/>
            <person name="Ongeri F."/>
            <person name="Pham C."/>
            <person name="Simmons D."/>
            <person name="Wilczek-Boney K."/>
            <person name="Hale W."/>
            <person name="Jakkamsetti A."/>
            <person name="Pham P."/>
            <person name="Ruth R."/>
            <person name="San Lucas F."/>
            <person name="Warren J."/>
            <person name="Zhang J."/>
            <person name="Zhao Z."/>
            <person name="Zhou C."/>
            <person name="Zhu D."/>
            <person name="Lee S."/>
            <person name="Bess C."/>
            <person name="Blankenburg K."/>
            <person name="Forbes L."/>
            <person name="Fu Q."/>
            <person name="Gubbala S."/>
            <person name="Hirani K."/>
            <person name="Jayaseelan J.C."/>
            <person name="Lara F."/>
            <person name="Munidasa M."/>
            <person name="Palculict T."/>
            <person name="Patil S."/>
            <person name="Pu L.-L."/>
            <person name="Saada N."/>
            <person name="Tang L."/>
            <person name="Weissenberger G."/>
            <person name="Zhu Y."/>
            <person name="Hemphill L."/>
            <person name="Shang Y."/>
            <person name="Youmans B."/>
            <person name="Ayvaz T."/>
            <person name="Ross M."/>
            <person name="Santibanez J."/>
            <person name="Aqrawi P."/>
            <person name="Gross S."/>
            <person name="Joshi V."/>
            <person name="Fowler G."/>
            <person name="Nazareth L."/>
            <person name="Reid J."/>
            <person name="Worley K."/>
            <person name="Petrosino J."/>
            <person name="Highlander S."/>
            <person name="Gibbs R."/>
            <person name="Gibbs R."/>
        </authorList>
    </citation>
    <scope>NUCLEOTIDE SEQUENCE [LARGE SCALE GENOMIC DNA]</scope>
    <source>
        <strain evidence="2 3">ATCC 11563</strain>
    </source>
</reference>
<comment type="caution">
    <text evidence="2">The sequence shown here is derived from an EMBL/GenBank/DDBJ whole genome shotgun (WGS) entry which is preliminary data.</text>
</comment>
<protein>
    <submittedName>
        <fullName evidence="2">Uncharacterized protein</fullName>
    </submittedName>
</protein>
<proteinExistence type="predicted"/>
<evidence type="ECO:0000313" key="3">
    <source>
        <dbReference type="Proteomes" id="UP000003764"/>
    </source>
</evidence>
<name>A0ABN0A9Q3_AERVM</name>
<keyword evidence="1" id="KW-1133">Transmembrane helix</keyword>
<feature type="transmembrane region" description="Helical" evidence="1">
    <location>
        <begin position="17"/>
        <end position="38"/>
    </location>
</feature>
<dbReference type="EMBL" id="ADNT01000056">
    <property type="protein sequence ID" value="EFG49921.1"/>
    <property type="molecule type" value="Genomic_DNA"/>
</dbReference>
<keyword evidence="3" id="KW-1185">Reference proteome</keyword>
<organism evidence="2 3">
    <name type="scientific">Aerococcus viridans (strain ATCC 11563 / DSM 20340 / CCUG 4311 / JCM 20461 / NBRC 12219 / NCTC 8251 / M1)</name>
    <dbReference type="NCBI Taxonomy" id="655812"/>
    <lineage>
        <taxon>Bacteria</taxon>
        <taxon>Bacillati</taxon>
        <taxon>Bacillota</taxon>
        <taxon>Bacilli</taxon>
        <taxon>Lactobacillales</taxon>
        <taxon>Aerococcaceae</taxon>
        <taxon>Aerococcus</taxon>
    </lineage>
</organism>
<sequence>MIKLLNLITDELKRVKVFYFLLMAFVLVTEGIMVFGNVRTSYMAIATSGYCHW</sequence>
<dbReference type="Proteomes" id="UP000003764">
    <property type="component" value="Unassembled WGS sequence"/>
</dbReference>
<keyword evidence="1" id="KW-0812">Transmembrane</keyword>
<evidence type="ECO:0000313" key="2">
    <source>
        <dbReference type="EMBL" id="EFG49921.1"/>
    </source>
</evidence>
<keyword evidence="1" id="KW-0472">Membrane</keyword>
<evidence type="ECO:0000256" key="1">
    <source>
        <dbReference type="SAM" id="Phobius"/>
    </source>
</evidence>
<accession>A0ABN0A9Q3</accession>